<comment type="caution">
    <text evidence="1">The sequence shown here is derived from an EMBL/GenBank/DDBJ whole genome shotgun (WGS) entry which is preliminary data.</text>
</comment>
<dbReference type="PATRIC" id="fig|1195763.3.peg.4246"/>
<dbReference type="EMBL" id="LDOT01000034">
    <property type="protein sequence ID" value="KLV03434.1"/>
    <property type="molecule type" value="Genomic_DNA"/>
</dbReference>
<dbReference type="GO" id="GO:0016791">
    <property type="term" value="F:phosphatase activity"/>
    <property type="evidence" value="ECO:0007669"/>
    <property type="project" value="TreeGrafter"/>
</dbReference>
<evidence type="ECO:0000313" key="2">
    <source>
        <dbReference type="Proteomes" id="UP000036097"/>
    </source>
</evidence>
<dbReference type="Pfam" id="PF00300">
    <property type="entry name" value="His_Phos_1"/>
    <property type="match status" value="1"/>
</dbReference>
<dbReference type="CDD" id="cd07067">
    <property type="entry name" value="HP_PGM_like"/>
    <property type="match status" value="1"/>
</dbReference>
<dbReference type="SUPFAM" id="SSF53254">
    <property type="entry name" value="Phosphoglycerate mutase-like"/>
    <property type="match status" value="1"/>
</dbReference>
<accession>A0A0J1GVF7</accession>
<dbReference type="PANTHER" id="PTHR48100:SF1">
    <property type="entry name" value="HISTIDINE PHOSPHATASE FAMILY PROTEIN-RELATED"/>
    <property type="match status" value="1"/>
</dbReference>
<dbReference type="Gene3D" id="3.40.50.1240">
    <property type="entry name" value="Phosphoglycerate mutase-like"/>
    <property type="match status" value="1"/>
</dbReference>
<reference evidence="1 2" key="1">
    <citation type="submission" date="2015-05" db="EMBL/GenBank/DDBJ databases">
        <title>Photobacterium galathea sp. nov.</title>
        <authorList>
            <person name="Machado H."/>
            <person name="Gram L."/>
        </authorList>
    </citation>
    <scope>NUCLEOTIDE SEQUENCE [LARGE SCALE GENOMIC DNA]</scope>
    <source>
        <strain evidence="1 2">CGMCC 1.12159</strain>
    </source>
</reference>
<dbReference type="InterPro" id="IPR013078">
    <property type="entry name" value="His_Pase_superF_clade-1"/>
</dbReference>
<gene>
    <name evidence="1" type="ORF">ABT56_19840</name>
</gene>
<dbReference type="STRING" id="1195763.ABT56_19840"/>
<sequence>MPHGVYTRVDFLRHGLPDGHGCLRGHTDFVITETGMMQMEQAVLGLDDIETVISSPLQRCSHFAQSFAEKCRQPLSLNPQWMEMNFGDWDGQSHQSLWDKHGSTLAKYWENPWLGNPHGGESLEAFDTRIAKAWQCLLSEQLGKRLLVVTHAGVMKQLLRLLLELPQNANYLHRIELPYAARYRVTVFTDQQGQHWPQIQWPIQQQF</sequence>
<dbReference type="PANTHER" id="PTHR48100">
    <property type="entry name" value="BROAD-SPECIFICITY PHOSPHATASE YOR283W-RELATED"/>
    <property type="match status" value="1"/>
</dbReference>
<organism evidence="1 2">
    <name type="scientific">Photobacterium aquae</name>
    <dbReference type="NCBI Taxonomy" id="1195763"/>
    <lineage>
        <taxon>Bacteria</taxon>
        <taxon>Pseudomonadati</taxon>
        <taxon>Pseudomonadota</taxon>
        <taxon>Gammaproteobacteria</taxon>
        <taxon>Vibrionales</taxon>
        <taxon>Vibrionaceae</taxon>
        <taxon>Photobacterium</taxon>
    </lineage>
</organism>
<dbReference type="InterPro" id="IPR029033">
    <property type="entry name" value="His_PPase_superfam"/>
</dbReference>
<dbReference type="GO" id="GO:0005737">
    <property type="term" value="C:cytoplasm"/>
    <property type="evidence" value="ECO:0007669"/>
    <property type="project" value="TreeGrafter"/>
</dbReference>
<evidence type="ECO:0000313" key="1">
    <source>
        <dbReference type="EMBL" id="KLV03434.1"/>
    </source>
</evidence>
<name>A0A0J1GVF7_9GAMM</name>
<proteinExistence type="predicted"/>
<dbReference type="AlphaFoldDB" id="A0A0J1GVF7"/>
<dbReference type="SMART" id="SM00855">
    <property type="entry name" value="PGAM"/>
    <property type="match status" value="1"/>
</dbReference>
<keyword evidence="2" id="KW-1185">Reference proteome</keyword>
<protein>
    <submittedName>
        <fullName evidence="1">Alpha-ribazole phosphatase</fullName>
    </submittedName>
</protein>
<dbReference type="InterPro" id="IPR050275">
    <property type="entry name" value="PGM_Phosphatase"/>
</dbReference>
<dbReference type="Proteomes" id="UP000036097">
    <property type="component" value="Unassembled WGS sequence"/>
</dbReference>